<dbReference type="PROSITE" id="PS51257">
    <property type="entry name" value="PROKAR_LIPOPROTEIN"/>
    <property type="match status" value="1"/>
</dbReference>
<dbReference type="Pfam" id="PF00652">
    <property type="entry name" value="Ricin_B_lectin"/>
    <property type="match status" value="1"/>
</dbReference>
<dbReference type="Proteomes" id="UP000749559">
    <property type="component" value="Unassembled WGS sequence"/>
</dbReference>
<reference evidence="13" key="1">
    <citation type="submission" date="2022-03" db="EMBL/GenBank/DDBJ databases">
        <authorList>
            <person name="Martin C."/>
        </authorList>
    </citation>
    <scope>NUCLEOTIDE SEQUENCE</scope>
</reference>
<dbReference type="EC" id="2.4.1.-" evidence="10"/>
<evidence type="ECO:0000256" key="7">
    <source>
        <dbReference type="ARBA" id="ARBA00023034"/>
    </source>
</evidence>
<dbReference type="InterPro" id="IPR001173">
    <property type="entry name" value="Glyco_trans_2-like"/>
</dbReference>
<dbReference type="CDD" id="cd02510">
    <property type="entry name" value="pp-GalNAc-T"/>
    <property type="match status" value="1"/>
</dbReference>
<evidence type="ECO:0000256" key="4">
    <source>
        <dbReference type="ARBA" id="ARBA00022734"/>
    </source>
</evidence>
<dbReference type="Pfam" id="PF00535">
    <property type="entry name" value="Glycos_transf_2"/>
    <property type="match status" value="1"/>
</dbReference>
<dbReference type="Gene3D" id="2.80.10.50">
    <property type="match status" value="1"/>
</dbReference>
<evidence type="ECO:0000256" key="9">
    <source>
        <dbReference type="ARBA" id="ARBA00023157"/>
    </source>
</evidence>
<comment type="caution">
    <text evidence="13">The sequence shown here is derived from an EMBL/GenBank/DDBJ whole genome shotgun (WGS) entry which is preliminary data.</text>
</comment>
<keyword evidence="10" id="KW-0464">Manganese</keyword>
<dbReference type="SUPFAM" id="SSF53448">
    <property type="entry name" value="Nucleotide-diphospho-sugar transferases"/>
    <property type="match status" value="1"/>
</dbReference>
<dbReference type="EMBL" id="CAIIXF020000007">
    <property type="protein sequence ID" value="CAH1789566.1"/>
    <property type="molecule type" value="Genomic_DNA"/>
</dbReference>
<evidence type="ECO:0000256" key="8">
    <source>
        <dbReference type="ARBA" id="ARBA00023136"/>
    </source>
</evidence>
<keyword evidence="9 10" id="KW-1015">Disulfide bond</keyword>
<comment type="pathway">
    <text evidence="10">Protein modification; protein glycosylation.</text>
</comment>
<keyword evidence="10" id="KW-0328">Glycosyltransferase</keyword>
<evidence type="ECO:0000256" key="6">
    <source>
        <dbReference type="ARBA" id="ARBA00022989"/>
    </source>
</evidence>
<dbReference type="GO" id="GO:0000139">
    <property type="term" value="C:Golgi membrane"/>
    <property type="evidence" value="ECO:0007669"/>
    <property type="project" value="UniProtKB-SubCell"/>
</dbReference>
<dbReference type="OrthoDB" id="9982049at2759"/>
<sequence length="597" mass="68887">MGLIFKRGIGLIPSPSWIKPCLVMLIIVTAGCVYLAMDLVPIYMREVRLNWNLEKMSNLGFPINESRGFSEDYLNTSASHSTALDRPLPDTRDKLCRTFSQRMGVSFQSVSIIMPFYNEVWSMLIRSLYSILKRTPSHLLKEIILVDDFSSRDYLKRPLDNFAKDFPKIKIIRQKSRGGLMVARMTGARAATGGVLVFLDAHIECLDYWLVPLLDSLTRMPTSIAVPTADDIDPKTIKYRTWSSTVHGGFDWKLEYVWKFLPEHETKRRTSSIDPIRSPTLIGFAFAVSRSYFFSFGGFDEGMRIWGGENLEISFRAWMCGEGVYIIPCSRIAHVFRSYLPYSFPDKHGKENGGNIIQKNLQRAAEVWMGEYRPHFYAAIGKYVPLSKEENKTLQQRIQLKQTLKCKDFKWYLNKVIPEMIIPANQSIYFGQLKNFGTGACMTFVPDKDKMQMQDCQVYANQLFSLTKTGNLILNEKCLTVYQRPNDTTPYVKVTQCITTTQGIPKNQTWVFNTTVPNTMPIDNRSKGLIGRFMQQFSNNIIGCMCHITDHDKAQVVDFEPCKKFQTSYKYQYWVFSHKMNYAIWNERNKNHQSGFE</sequence>
<keyword evidence="14" id="KW-1185">Reference proteome</keyword>
<dbReference type="GO" id="GO:0006493">
    <property type="term" value="P:protein O-linked glycosylation"/>
    <property type="evidence" value="ECO:0007669"/>
    <property type="project" value="TreeGrafter"/>
</dbReference>
<dbReference type="PANTHER" id="PTHR11675:SF119">
    <property type="entry name" value="POLYPEPTIDE N-ACETYLGALACTOSAMINYLTRANSFERASE 2"/>
    <property type="match status" value="1"/>
</dbReference>
<keyword evidence="10" id="KW-0808">Transferase</keyword>
<evidence type="ECO:0000259" key="12">
    <source>
        <dbReference type="Pfam" id="PF00652"/>
    </source>
</evidence>
<evidence type="ECO:0000256" key="2">
    <source>
        <dbReference type="ARBA" id="ARBA00005680"/>
    </source>
</evidence>
<proteinExistence type="inferred from homology"/>
<feature type="domain" description="Ricin B lectin" evidence="12">
    <location>
        <begin position="430"/>
        <end position="514"/>
    </location>
</feature>
<evidence type="ECO:0000313" key="14">
    <source>
        <dbReference type="Proteomes" id="UP000749559"/>
    </source>
</evidence>
<dbReference type="PROSITE" id="PS50231">
    <property type="entry name" value="RICIN_B_LECTIN"/>
    <property type="match status" value="1"/>
</dbReference>
<dbReference type="InterPro" id="IPR045885">
    <property type="entry name" value="GalNAc-T"/>
</dbReference>
<comment type="similarity">
    <text evidence="2 10">Belongs to the glycosyltransferase 2 family. GalNAc-T subfamily.</text>
</comment>
<evidence type="ECO:0000256" key="5">
    <source>
        <dbReference type="ARBA" id="ARBA00022968"/>
    </source>
</evidence>
<evidence type="ECO:0000313" key="13">
    <source>
        <dbReference type="EMBL" id="CAH1789566.1"/>
    </source>
</evidence>
<feature type="domain" description="Glycosyltransferase 2-like" evidence="11">
    <location>
        <begin position="111"/>
        <end position="291"/>
    </location>
</feature>
<dbReference type="GO" id="GO:0030246">
    <property type="term" value="F:carbohydrate binding"/>
    <property type="evidence" value="ECO:0007669"/>
    <property type="project" value="UniProtKB-KW"/>
</dbReference>
<keyword evidence="6 10" id="KW-1133">Transmembrane helix</keyword>
<dbReference type="SUPFAM" id="SSF50370">
    <property type="entry name" value="Ricin B-like lectins"/>
    <property type="match status" value="1"/>
</dbReference>
<evidence type="ECO:0000256" key="10">
    <source>
        <dbReference type="RuleBase" id="RU361242"/>
    </source>
</evidence>
<keyword evidence="3 10" id="KW-0812">Transmembrane</keyword>
<dbReference type="AlphaFoldDB" id="A0A8S4PEI4"/>
<evidence type="ECO:0000256" key="1">
    <source>
        <dbReference type="ARBA" id="ARBA00004323"/>
    </source>
</evidence>
<keyword evidence="8 10" id="KW-0472">Membrane</keyword>
<gene>
    <name evidence="13" type="ORF">OFUS_LOCUS14900</name>
</gene>
<protein>
    <recommendedName>
        <fullName evidence="10">Polypeptide N-acetylgalactosaminyltransferase</fullName>
        <ecNumber evidence="10">2.4.1.-</ecNumber>
    </recommendedName>
    <alternativeName>
        <fullName evidence="10">Protein-UDP acetylgalactosaminyltransferase</fullName>
    </alternativeName>
</protein>
<dbReference type="Gene3D" id="3.90.550.10">
    <property type="entry name" value="Spore Coat Polysaccharide Biosynthesis Protein SpsA, Chain A"/>
    <property type="match status" value="1"/>
</dbReference>
<dbReference type="InterPro" id="IPR000772">
    <property type="entry name" value="Ricin_B_lectin"/>
</dbReference>
<evidence type="ECO:0000256" key="3">
    <source>
        <dbReference type="ARBA" id="ARBA00022692"/>
    </source>
</evidence>
<organism evidence="13 14">
    <name type="scientific">Owenia fusiformis</name>
    <name type="common">Polychaete worm</name>
    <dbReference type="NCBI Taxonomy" id="6347"/>
    <lineage>
        <taxon>Eukaryota</taxon>
        <taxon>Metazoa</taxon>
        <taxon>Spiralia</taxon>
        <taxon>Lophotrochozoa</taxon>
        <taxon>Annelida</taxon>
        <taxon>Polychaeta</taxon>
        <taxon>Sedentaria</taxon>
        <taxon>Canalipalpata</taxon>
        <taxon>Sabellida</taxon>
        <taxon>Oweniida</taxon>
        <taxon>Oweniidae</taxon>
        <taxon>Owenia</taxon>
    </lineage>
</organism>
<name>A0A8S4PEI4_OWEFU</name>
<evidence type="ECO:0000259" key="11">
    <source>
        <dbReference type="Pfam" id="PF00535"/>
    </source>
</evidence>
<feature type="transmembrane region" description="Helical" evidence="10">
    <location>
        <begin position="21"/>
        <end position="44"/>
    </location>
</feature>
<keyword evidence="7 10" id="KW-0333">Golgi apparatus</keyword>
<dbReference type="InterPro" id="IPR035992">
    <property type="entry name" value="Ricin_B-like_lectins"/>
</dbReference>
<accession>A0A8S4PEI4</accession>
<keyword evidence="5" id="KW-0735">Signal-anchor</keyword>
<dbReference type="InterPro" id="IPR029044">
    <property type="entry name" value="Nucleotide-diphossugar_trans"/>
</dbReference>
<comment type="subcellular location">
    <subcellularLocation>
        <location evidence="1 10">Golgi apparatus membrane</location>
        <topology evidence="1 10">Single-pass type II membrane protein</topology>
    </subcellularLocation>
</comment>
<dbReference type="GO" id="GO:0004653">
    <property type="term" value="F:polypeptide N-acetylgalactosaminyltransferase activity"/>
    <property type="evidence" value="ECO:0007669"/>
    <property type="project" value="TreeGrafter"/>
</dbReference>
<dbReference type="PANTHER" id="PTHR11675">
    <property type="entry name" value="N-ACETYLGALACTOSAMINYLTRANSFERASE"/>
    <property type="match status" value="1"/>
</dbReference>
<keyword evidence="4 10" id="KW-0430">Lectin</keyword>
<comment type="cofactor">
    <cofactor evidence="10">
        <name>Mn(2+)</name>
        <dbReference type="ChEBI" id="CHEBI:29035"/>
    </cofactor>
</comment>